<keyword evidence="3" id="KW-0653">Protein transport</keyword>
<reference evidence="6" key="1">
    <citation type="submission" date="2018-11" db="EMBL/GenBank/DDBJ databases">
        <authorList>
            <consortium name="Pathogen Informatics"/>
        </authorList>
    </citation>
    <scope>NUCLEOTIDE SEQUENCE</scope>
</reference>
<accession>A0A448WGL5</accession>
<proteinExistence type="inferred from homology"/>
<dbReference type="Proteomes" id="UP000784294">
    <property type="component" value="Unassembled WGS sequence"/>
</dbReference>
<dbReference type="PROSITE" id="PS50176">
    <property type="entry name" value="ARM_REPEAT"/>
    <property type="match status" value="1"/>
</dbReference>
<dbReference type="Gene3D" id="1.25.10.10">
    <property type="entry name" value="Leucine-rich Repeat Variant"/>
    <property type="match status" value="1"/>
</dbReference>
<name>A0A448WGL5_9PLAT</name>
<dbReference type="InterPro" id="IPR011989">
    <property type="entry name" value="ARM-like"/>
</dbReference>
<sequence length="410" mass="44956">MHSESIVFEAAWALTNIASGDSKHTKGVVDSGAVPKLIALLDRKDVSIAEQSVWALGNIAGDGSAYRDLLIRSEVVPPVIRLLNRTWEVPSVVSNIAWMLSNLCRNRDPPPPKGTICMILPILHKLLLYEGNPDVVADTAWAISYASDAANDLIDTILACGCVVPLLKLLASNAPTLIPPALRAIGNLVIGNDEQTQKVLDFGLLDYIPALLNNEKSSIVKESCWMISNIAAGNVSQIQSLVNHNILPVVLELMHKGEFRVQKEACWVVSNMITGGSSEQCAYLLNQGVLPALSNLLSANDSKIVIMVLESLSKLFSVSEEFDQLEQCCLALETCGGLDKLEQLQDHSNEQVYNLAYRFIEKFFNDNVRIIFHNFAQDNATGSKDDTNPQEFNFSSQQESAPTEKEGFNF</sequence>
<organism evidence="6 7">
    <name type="scientific">Protopolystoma xenopodis</name>
    <dbReference type="NCBI Taxonomy" id="117903"/>
    <lineage>
        <taxon>Eukaryota</taxon>
        <taxon>Metazoa</taxon>
        <taxon>Spiralia</taxon>
        <taxon>Lophotrochozoa</taxon>
        <taxon>Platyhelminthes</taxon>
        <taxon>Monogenea</taxon>
        <taxon>Polyopisthocotylea</taxon>
        <taxon>Polystomatidea</taxon>
        <taxon>Polystomatidae</taxon>
        <taxon>Protopolystoma</taxon>
    </lineage>
</organism>
<evidence type="ECO:0000313" key="7">
    <source>
        <dbReference type="Proteomes" id="UP000784294"/>
    </source>
</evidence>
<evidence type="ECO:0000256" key="4">
    <source>
        <dbReference type="PROSITE-ProRule" id="PRU00259"/>
    </source>
</evidence>
<evidence type="ECO:0000256" key="2">
    <source>
        <dbReference type="ARBA" id="ARBA00022448"/>
    </source>
</evidence>
<dbReference type="GO" id="GO:0015031">
    <property type="term" value="P:protein transport"/>
    <property type="evidence" value="ECO:0007669"/>
    <property type="project" value="UniProtKB-KW"/>
</dbReference>
<evidence type="ECO:0000256" key="1">
    <source>
        <dbReference type="ARBA" id="ARBA00010394"/>
    </source>
</evidence>
<gene>
    <name evidence="6" type="ORF">PXEA_LOCUS4712</name>
</gene>
<evidence type="ECO:0008006" key="8">
    <source>
        <dbReference type="Google" id="ProtNLM"/>
    </source>
</evidence>
<feature type="compositionally biased region" description="Polar residues" evidence="5">
    <location>
        <begin position="389"/>
        <end position="401"/>
    </location>
</feature>
<dbReference type="InterPro" id="IPR000225">
    <property type="entry name" value="Armadillo"/>
</dbReference>
<feature type="region of interest" description="Disordered" evidence="5">
    <location>
        <begin position="381"/>
        <end position="410"/>
    </location>
</feature>
<evidence type="ECO:0000256" key="3">
    <source>
        <dbReference type="ARBA" id="ARBA00022927"/>
    </source>
</evidence>
<comment type="similarity">
    <text evidence="1">Belongs to the importin alpha family.</text>
</comment>
<keyword evidence="2" id="KW-0813">Transport</keyword>
<dbReference type="AlphaFoldDB" id="A0A448WGL5"/>
<feature type="repeat" description="ARM" evidence="4">
    <location>
        <begin position="32"/>
        <end position="60"/>
    </location>
</feature>
<dbReference type="SMART" id="SM00185">
    <property type="entry name" value="ARM"/>
    <property type="match status" value="7"/>
</dbReference>
<comment type="caution">
    <text evidence="6">The sequence shown here is derived from an EMBL/GenBank/DDBJ whole genome shotgun (WGS) entry which is preliminary data.</text>
</comment>
<dbReference type="InterPro" id="IPR032413">
    <property type="entry name" value="Arm_3"/>
</dbReference>
<dbReference type="Pfam" id="PF00514">
    <property type="entry name" value="Arm"/>
    <property type="match status" value="4"/>
</dbReference>
<dbReference type="InterPro" id="IPR016024">
    <property type="entry name" value="ARM-type_fold"/>
</dbReference>
<dbReference type="SUPFAM" id="SSF48371">
    <property type="entry name" value="ARM repeat"/>
    <property type="match status" value="1"/>
</dbReference>
<dbReference type="EMBL" id="CAAALY010011326">
    <property type="protein sequence ID" value="VEL11272.1"/>
    <property type="molecule type" value="Genomic_DNA"/>
</dbReference>
<keyword evidence="7" id="KW-1185">Reference proteome</keyword>
<evidence type="ECO:0000313" key="6">
    <source>
        <dbReference type="EMBL" id="VEL11272.1"/>
    </source>
</evidence>
<protein>
    <recommendedName>
        <fullName evidence="8">Importin subunit alpha</fullName>
    </recommendedName>
</protein>
<dbReference type="Pfam" id="PF16186">
    <property type="entry name" value="Arm_3"/>
    <property type="match status" value="1"/>
</dbReference>
<dbReference type="OrthoDB" id="29145at2759"/>
<evidence type="ECO:0000256" key="5">
    <source>
        <dbReference type="SAM" id="MobiDB-lite"/>
    </source>
</evidence>
<dbReference type="PANTHER" id="PTHR23316">
    <property type="entry name" value="IMPORTIN ALPHA"/>
    <property type="match status" value="1"/>
</dbReference>